<keyword evidence="4" id="KW-1185">Reference proteome</keyword>
<organism evidence="3 4">
    <name type="scientific">Brevibacillus choshinensis</name>
    <dbReference type="NCBI Taxonomy" id="54911"/>
    <lineage>
        <taxon>Bacteria</taxon>
        <taxon>Bacillati</taxon>
        <taxon>Bacillota</taxon>
        <taxon>Bacilli</taxon>
        <taxon>Bacillales</taxon>
        <taxon>Paenibacillaceae</taxon>
        <taxon>Brevibacillus</taxon>
    </lineage>
</organism>
<dbReference type="InterPro" id="IPR050938">
    <property type="entry name" value="Collagen_Structural_Proteins"/>
</dbReference>
<evidence type="ECO:0000313" key="3">
    <source>
        <dbReference type="EMBL" id="QRG66927.1"/>
    </source>
</evidence>
<feature type="domain" description="Gp28/Gp37-like" evidence="2">
    <location>
        <begin position="3"/>
        <end position="357"/>
    </location>
</feature>
<dbReference type="Pfam" id="PF01391">
    <property type="entry name" value="Collagen"/>
    <property type="match status" value="1"/>
</dbReference>
<dbReference type="EMBL" id="CP069127">
    <property type="protein sequence ID" value="QRG66927.1"/>
    <property type="molecule type" value="Genomic_DNA"/>
</dbReference>
<proteinExistence type="predicted"/>
<dbReference type="PANTHER" id="PTHR37456:SF4">
    <property type="entry name" value="COLLAGEN ALPHA-1(XXIII) CHAIN"/>
    <property type="match status" value="1"/>
</dbReference>
<feature type="compositionally biased region" description="Low complexity" evidence="1">
    <location>
        <begin position="469"/>
        <end position="501"/>
    </location>
</feature>
<evidence type="ECO:0000259" key="2">
    <source>
        <dbReference type="Pfam" id="PF14594"/>
    </source>
</evidence>
<feature type="region of interest" description="Disordered" evidence="1">
    <location>
        <begin position="374"/>
        <end position="393"/>
    </location>
</feature>
<sequence>MKPIRVIDTDFSLLGEIDTYSSLQWIRRWHKPGEFELHIDRSMHNANILQEDRIIFLPDHPREAAIIKHREIGFDDDGKETLVVRGPMLSGLLGRRITYPPAEKAYDYVNGTVETIMKHYVHANCIQPEDEGRIIPHMVCATDLQRGQQIQFQTRYKPLDEEQEKLSISSGLGWAVQLDLENQHFVFEVLEGRDLTSDQDRLPPAIFSIEYDNVESQSYVSSSIGHKNVALVGGQGEGAERKIISIGDAAGLDRYEMFVDARDIGTNDQSEQPLTEQDIRRMLMDRGNEKLAETARVENFESKLLPYSNLTYRRDYDLGDVVTIQNRNWGVRIHVRIVEVKETYESIGVKLEATFGKAAPTLIEKIKQVTEQPVAEISSSGEPGPQGPAGVGLQYQWQGTSLGIKRDTDASYSYADLKGPKGDKGDKGDIGPQGAQGIQGIQGIKGDKGDPGPSGPQGVQGPKGDKGDIGPQGPQGPQGVQGVKGDVGAQGPSGPKGDVGPQGPPGPGGYYVGSSPPADPSLLWIDTTN</sequence>
<evidence type="ECO:0000256" key="1">
    <source>
        <dbReference type="SAM" id="MobiDB-lite"/>
    </source>
</evidence>
<dbReference type="InterPro" id="IPR029432">
    <property type="entry name" value="Gp28/Gp37-like_dom"/>
</dbReference>
<protein>
    <recommendedName>
        <fullName evidence="2">Gp28/Gp37-like domain-containing protein</fullName>
    </recommendedName>
</protein>
<dbReference type="Proteomes" id="UP000596248">
    <property type="component" value="Chromosome"/>
</dbReference>
<reference evidence="3 4" key="1">
    <citation type="submission" date="2021-01" db="EMBL/GenBank/DDBJ databases">
        <title>Identification of strong promoters based on the transcriptome of Brevibacillus choshinensis.</title>
        <authorList>
            <person name="Yao D."/>
            <person name="Zhang K."/>
            <person name="Wu J."/>
        </authorList>
    </citation>
    <scope>NUCLEOTIDE SEQUENCE [LARGE SCALE GENOMIC DNA]</scope>
    <source>
        <strain evidence="3 4">HPD31-SP3</strain>
    </source>
</reference>
<dbReference type="RefSeq" id="WP_203353991.1">
    <property type="nucleotide sequence ID" value="NZ_CP069127.1"/>
</dbReference>
<feature type="compositionally biased region" description="Low complexity" evidence="1">
    <location>
        <begin position="430"/>
        <end position="444"/>
    </location>
</feature>
<feature type="region of interest" description="Disordered" evidence="1">
    <location>
        <begin position="415"/>
        <end position="529"/>
    </location>
</feature>
<dbReference type="InterPro" id="IPR008160">
    <property type="entry name" value="Collagen"/>
</dbReference>
<gene>
    <name evidence="3" type="ORF">JNE38_26190</name>
</gene>
<accession>A0ABX7FMP3</accession>
<evidence type="ECO:0000313" key="4">
    <source>
        <dbReference type="Proteomes" id="UP000596248"/>
    </source>
</evidence>
<dbReference type="PANTHER" id="PTHR37456">
    <property type="entry name" value="SI:CH211-266K2.1"/>
    <property type="match status" value="1"/>
</dbReference>
<name>A0ABX7FMP3_BRECH</name>
<feature type="compositionally biased region" description="Basic and acidic residues" evidence="1">
    <location>
        <begin position="418"/>
        <end position="429"/>
    </location>
</feature>
<dbReference type="Pfam" id="PF14594">
    <property type="entry name" value="Sipho_Gp37"/>
    <property type="match status" value="1"/>
</dbReference>